<evidence type="ECO:0000256" key="1">
    <source>
        <dbReference type="SAM" id="SignalP"/>
    </source>
</evidence>
<dbReference type="RefSeq" id="WP_184196779.1">
    <property type="nucleotide sequence ID" value="NZ_JACHGW010000002.1"/>
</dbReference>
<organism evidence="2 3">
    <name type="scientific">Armatimonas rosea</name>
    <dbReference type="NCBI Taxonomy" id="685828"/>
    <lineage>
        <taxon>Bacteria</taxon>
        <taxon>Bacillati</taxon>
        <taxon>Armatimonadota</taxon>
        <taxon>Armatimonadia</taxon>
        <taxon>Armatimonadales</taxon>
        <taxon>Armatimonadaceae</taxon>
        <taxon>Armatimonas</taxon>
    </lineage>
</organism>
<proteinExistence type="predicted"/>
<feature type="signal peptide" evidence="1">
    <location>
        <begin position="1"/>
        <end position="19"/>
    </location>
</feature>
<protein>
    <submittedName>
        <fullName evidence="2">Uncharacterized protein</fullName>
    </submittedName>
</protein>
<reference evidence="2 3" key="1">
    <citation type="submission" date="2020-08" db="EMBL/GenBank/DDBJ databases">
        <title>Genomic Encyclopedia of Type Strains, Phase IV (KMG-IV): sequencing the most valuable type-strain genomes for metagenomic binning, comparative biology and taxonomic classification.</title>
        <authorList>
            <person name="Goeker M."/>
        </authorList>
    </citation>
    <scope>NUCLEOTIDE SEQUENCE [LARGE SCALE GENOMIC DNA]</scope>
    <source>
        <strain evidence="2 3">DSM 23562</strain>
    </source>
</reference>
<keyword evidence="3" id="KW-1185">Reference proteome</keyword>
<name>A0A7W9W7S9_ARMRO</name>
<dbReference type="AlphaFoldDB" id="A0A7W9W7S9"/>
<accession>A0A7W9W7S9</accession>
<feature type="chain" id="PRO_5030547090" evidence="1">
    <location>
        <begin position="20"/>
        <end position="136"/>
    </location>
</feature>
<sequence>MKKTLAMLVLALIALPVLGKDFSIHQVMGKTSSQVDAAIGKPLSIGEGGAFREYGTKRSGWYVRFAGGKATMATVTFRTAFPNPESALAAIDIKPGKQKPAKSMLLSRRWERLEGLKSVVVRSLDGKRWDTIEIEK</sequence>
<evidence type="ECO:0000313" key="3">
    <source>
        <dbReference type="Proteomes" id="UP000520814"/>
    </source>
</evidence>
<gene>
    <name evidence="2" type="ORF">HNQ39_002718</name>
</gene>
<comment type="caution">
    <text evidence="2">The sequence shown here is derived from an EMBL/GenBank/DDBJ whole genome shotgun (WGS) entry which is preliminary data.</text>
</comment>
<dbReference type="Proteomes" id="UP000520814">
    <property type="component" value="Unassembled WGS sequence"/>
</dbReference>
<dbReference type="EMBL" id="JACHGW010000002">
    <property type="protein sequence ID" value="MBB6050927.1"/>
    <property type="molecule type" value="Genomic_DNA"/>
</dbReference>
<keyword evidence="1" id="KW-0732">Signal</keyword>
<evidence type="ECO:0000313" key="2">
    <source>
        <dbReference type="EMBL" id="MBB6050927.1"/>
    </source>
</evidence>